<comment type="caution">
    <text evidence="6">The sequence shown here is derived from an EMBL/GenBank/DDBJ whole genome shotgun (WGS) entry which is preliminary data.</text>
</comment>
<dbReference type="Pfam" id="PF03466">
    <property type="entry name" value="LysR_substrate"/>
    <property type="match status" value="1"/>
</dbReference>
<dbReference type="PANTHER" id="PTHR30419">
    <property type="entry name" value="HTH-TYPE TRANSCRIPTIONAL REGULATOR YBHD"/>
    <property type="match status" value="1"/>
</dbReference>
<keyword evidence="7" id="KW-1185">Reference proteome</keyword>
<keyword evidence="4" id="KW-0804">Transcription</keyword>
<dbReference type="Proteomes" id="UP001168613">
    <property type="component" value="Unassembled WGS sequence"/>
</dbReference>
<dbReference type="InterPro" id="IPR050950">
    <property type="entry name" value="HTH-type_LysR_regulators"/>
</dbReference>
<name>A0ABT8EK07_9BURK</name>
<dbReference type="Pfam" id="PF00126">
    <property type="entry name" value="HTH_1"/>
    <property type="match status" value="1"/>
</dbReference>
<evidence type="ECO:0000256" key="2">
    <source>
        <dbReference type="ARBA" id="ARBA00023015"/>
    </source>
</evidence>
<dbReference type="Gene3D" id="3.40.190.10">
    <property type="entry name" value="Periplasmic binding protein-like II"/>
    <property type="match status" value="2"/>
</dbReference>
<dbReference type="Gene3D" id="1.10.10.10">
    <property type="entry name" value="Winged helix-like DNA-binding domain superfamily/Winged helix DNA-binding domain"/>
    <property type="match status" value="1"/>
</dbReference>
<evidence type="ECO:0000259" key="5">
    <source>
        <dbReference type="PROSITE" id="PS50931"/>
    </source>
</evidence>
<dbReference type="InterPro" id="IPR005119">
    <property type="entry name" value="LysR_subst-bd"/>
</dbReference>
<accession>A0ABT8EK07</accession>
<dbReference type="InterPro" id="IPR000847">
    <property type="entry name" value="LysR_HTH_N"/>
</dbReference>
<protein>
    <submittedName>
        <fullName evidence="6">LysR family transcriptional regulator</fullName>
    </submittedName>
</protein>
<sequence length="314" mass="34825">MNTQRLHQLRFQQLAMLVELERTGSMRQTAAALHLSAPAISKSLLEIERILDATLFERFTSGVQPTLSGKIAAKGAAFLLKELHHLQDEIKAASHAETIIRVGAPPFIAQRYLPGIMAGLLEYQPAVRLKLHEDRAIPLMQALLEGELDALVCSYDSDDTTTSNSTLRYDHLFDVRLCIIAPKGREDLLSADAHQLIHERWVFPTRHTVIRGAIENFFKRAQLITPEPLMEWTSAVTGLNLVSAGIGLSIVPEVILKNPSIDSETEVLEIATRDVGMSVGLISVLNSQNFRAALLRSLFDLYPELLIRVKASPP</sequence>
<dbReference type="SUPFAM" id="SSF53850">
    <property type="entry name" value="Periplasmic binding protein-like II"/>
    <property type="match status" value="1"/>
</dbReference>
<proteinExistence type="inferred from homology"/>
<dbReference type="CDD" id="cd05466">
    <property type="entry name" value="PBP2_LTTR_substrate"/>
    <property type="match status" value="1"/>
</dbReference>
<dbReference type="SUPFAM" id="SSF46785">
    <property type="entry name" value="Winged helix' DNA-binding domain"/>
    <property type="match status" value="1"/>
</dbReference>
<dbReference type="PROSITE" id="PS50931">
    <property type="entry name" value="HTH_LYSR"/>
    <property type="match status" value="1"/>
</dbReference>
<dbReference type="EMBL" id="JAJHNU010000002">
    <property type="protein sequence ID" value="MDN4121532.1"/>
    <property type="molecule type" value="Genomic_DNA"/>
</dbReference>
<evidence type="ECO:0000313" key="7">
    <source>
        <dbReference type="Proteomes" id="UP001168613"/>
    </source>
</evidence>
<organism evidence="6 7">
    <name type="scientific">Alcaligenes endophyticus</name>
    <dbReference type="NCBI Taxonomy" id="1929088"/>
    <lineage>
        <taxon>Bacteria</taxon>
        <taxon>Pseudomonadati</taxon>
        <taxon>Pseudomonadota</taxon>
        <taxon>Betaproteobacteria</taxon>
        <taxon>Burkholderiales</taxon>
        <taxon>Alcaligenaceae</taxon>
        <taxon>Alcaligenes</taxon>
    </lineage>
</organism>
<dbReference type="InterPro" id="IPR036388">
    <property type="entry name" value="WH-like_DNA-bd_sf"/>
</dbReference>
<evidence type="ECO:0000256" key="3">
    <source>
        <dbReference type="ARBA" id="ARBA00023125"/>
    </source>
</evidence>
<comment type="similarity">
    <text evidence="1">Belongs to the LysR transcriptional regulatory family.</text>
</comment>
<evidence type="ECO:0000313" key="6">
    <source>
        <dbReference type="EMBL" id="MDN4121532.1"/>
    </source>
</evidence>
<dbReference type="RefSeq" id="WP_266125214.1">
    <property type="nucleotide sequence ID" value="NZ_JAJHNU010000002.1"/>
</dbReference>
<gene>
    <name evidence="6" type="ORF">LMS43_09540</name>
</gene>
<dbReference type="PANTHER" id="PTHR30419:SF8">
    <property type="entry name" value="NITROGEN ASSIMILATION TRANSCRIPTIONAL ACTIVATOR-RELATED"/>
    <property type="match status" value="1"/>
</dbReference>
<evidence type="ECO:0000256" key="1">
    <source>
        <dbReference type="ARBA" id="ARBA00009437"/>
    </source>
</evidence>
<keyword evidence="2" id="KW-0805">Transcription regulation</keyword>
<keyword evidence="3" id="KW-0238">DNA-binding</keyword>
<reference evidence="6" key="1">
    <citation type="submission" date="2021-11" db="EMBL/GenBank/DDBJ databases">
        <title>Draft genome sequence of Alcaligenes endophyticus type strain CCUG 75668T.</title>
        <authorList>
            <person name="Salva-Serra F."/>
            <person name="Duran R.E."/>
            <person name="Seeger M."/>
            <person name="Moore E.R.B."/>
            <person name="Jaen-Luchoro D."/>
        </authorList>
    </citation>
    <scope>NUCLEOTIDE SEQUENCE</scope>
    <source>
        <strain evidence="6">CCUG 75668</strain>
    </source>
</reference>
<evidence type="ECO:0000256" key="4">
    <source>
        <dbReference type="ARBA" id="ARBA00023163"/>
    </source>
</evidence>
<dbReference type="InterPro" id="IPR036390">
    <property type="entry name" value="WH_DNA-bd_sf"/>
</dbReference>
<feature type="domain" description="HTH lysR-type" evidence="5">
    <location>
        <begin position="9"/>
        <end position="66"/>
    </location>
</feature>